<accession>A0A7G6E5H2</accession>
<reference evidence="2 3" key="1">
    <citation type="journal article" date="2019" name="Front. Microbiol.">
        <title>Thermoanaerosceptrum fracticalcis gen. nov. sp. nov., a Novel Fumarate-Fermenting Microorganism From a Deep Fractured Carbonate Aquifer of the US Great Basin.</title>
        <authorList>
            <person name="Hamilton-Brehm S.D."/>
            <person name="Stewart L.E."/>
            <person name="Zavarin M."/>
            <person name="Caldwell M."/>
            <person name="Lawson P.A."/>
            <person name="Onstott T.C."/>
            <person name="Grzymski J."/>
            <person name="Neveux I."/>
            <person name="Lollar B.S."/>
            <person name="Russell C.E."/>
            <person name="Moser D.P."/>
        </authorList>
    </citation>
    <scope>NUCLEOTIDE SEQUENCE [LARGE SCALE GENOMIC DNA]</scope>
    <source>
        <strain evidence="2 3">DRI-13</strain>
    </source>
</reference>
<dbReference type="InterPro" id="IPR000182">
    <property type="entry name" value="GNAT_dom"/>
</dbReference>
<evidence type="ECO:0000259" key="1">
    <source>
        <dbReference type="PROSITE" id="PS51186"/>
    </source>
</evidence>
<feature type="domain" description="N-acetyltransferase" evidence="1">
    <location>
        <begin position="4"/>
        <end position="152"/>
    </location>
</feature>
<dbReference type="GO" id="GO:0016747">
    <property type="term" value="F:acyltransferase activity, transferring groups other than amino-acyl groups"/>
    <property type="evidence" value="ECO:0007669"/>
    <property type="project" value="InterPro"/>
</dbReference>
<dbReference type="Proteomes" id="UP000515847">
    <property type="component" value="Chromosome"/>
</dbReference>
<dbReference type="EMBL" id="CP045798">
    <property type="protein sequence ID" value="QNB47326.1"/>
    <property type="molecule type" value="Genomic_DNA"/>
</dbReference>
<dbReference type="Pfam" id="PF00583">
    <property type="entry name" value="Acetyltransf_1"/>
    <property type="match status" value="1"/>
</dbReference>
<evidence type="ECO:0000313" key="2">
    <source>
        <dbReference type="EMBL" id="QNB47326.1"/>
    </source>
</evidence>
<dbReference type="OrthoDB" id="9794566at2"/>
<evidence type="ECO:0000313" key="3">
    <source>
        <dbReference type="Proteomes" id="UP000515847"/>
    </source>
</evidence>
<name>A0A7G6E5H2_THEFR</name>
<gene>
    <name evidence="2" type="ORF">BR63_14120</name>
</gene>
<dbReference type="PROSITE" id="PS51186">
    <property type="entry name" value="GNAT"/>
    <property type="match status" value="1"/>
</dbReference>
<dbReference type="Gene3D" id="3.40.630.30">
    <property type="match status" value="1"/>
</dbReference>
<dbReference type="PANTHER" id="PTHR47542">
    <property type="entry name" value="ACYL-COA N-ACYLTRANSFERASES (NAT) SUPERFAMILY PROTEIN"/>
    <property type="match status" value="1"/>
</dbReference>
<organism evidence="2 3">
    <name type="scientific">Thermanaerosceptrum fracticalcis</name>
    <dbReference type="NCBI Taxonomy" id="1712410"/>
    <lineage>
        <taxon>Bacteria</taxon>
        <taxon>Bacillati</taxon>
        <taxon>Bacillota</taxon>
        <taxon>Clostridia</taxon>
        <taxon>Eubacteriales</taxon>
        <taxon>Peptococcaceae</taxon>
        <taxon>Thermanaerosceptrum</taxon>
    </lineage>
</organism>
<keyword evidence="2" id="KW-0808">Transferase</keyword>
<dbReference type="PANTHER" id="PTHR47542:SF2">
    <property type="entry name" value="ACYL-COA N-ACYLTRANSFERASES (NAT) SUPERFAMILY PROTEIN"/>
    <property type="match status" value="1"/>
</dbReference>
<protein>
    <submittedName>
        <fullName evidence="2">GNAT family N-acetyltransferase</fullName>
    </submittedName>
</protein>
<proteinExistence type="predicted"/>
<dbReference type="KEGG" id="tfr:BR63_14120"/>
<dbReference type="InterPro" id="IPR016181">
    <property type="entry name" value="Acyl_CoA_acyltransferase"/>
</dbReference>
<dbReference type="AlphaFoldDB" id="A0A7G6E5H2"/>
<dbReference type="RefSeq" id="WP_034421304.1">
    <property type="nucleotide sequence ID" value="NZ_CP045798.1"/>
</dbReference>
<dbReference type="SUPFAM" id="SSF55729">
    <property type="entry name" value="Acyl-CoA N-acyltransferases (Nat)"/>
    <property type="match status" value="1"/>
</dbReference>
<sequence>MNKLSSRKAVAADLRQLMEIEKKCFPECDVFSRRNMRRMVNNPKCSILLDVLEYEQEVVGYAVYLTRRNSQTIRLYSLCLLPCYTGQGLTRKYLEERLKDFALRFSKVILEVRQSNKAAIRLYHGLGFELGQILEGYYADGERGYRMVKNLKPKLP</sequence>
<keyword evidence="3" id="KW-1185">Reference proteome</keyword>